<protein>
    <recommendedName>
        <fullName evidence="3">DUF559 domain-containing protein</fullName>
    </recommendedName>
</protein>
<dbReference type="OrthoDB" id="570036at2"/>
<gene>
    <name evidence="1" type="ORF">C7H19_20030</name>
</gene>
<proteinExistence type="predicted"/>
<comment type="caution">
    <text evidence="1">The sequence shown here is derived from an EMBL/GenBank/DDBJ whole genome shotgun (WGS) entry which is preliminary data.</text>
</comment>
<accession>A0A2T1LT50</accession>
<keyword evidence="2" id="KW-1185">Reference proteome</keyword>
<sequence>MRPLQLKQRLEGKILQPTGQSYAQKGVSEPYFLTILQMYFGEITQFGGEFPIPGSKYRYSQDIILIDPASGLHFDIEIDEPYEGKSKQPHHCIDEAQDRQRNQFFLAGNWIIVRFAEEQVVKYPHACCGYLTDVIATLTGINYHHKKLKKQNLPLVKCWTRNDARRMAAWSHREQYLEQTGIFRQTKKRKPK</sequence>
<name>A0A2T1LT50_9CHRO</name>
<dbReference type="AlphaFoldDB" id="A0A2T1LT50"/>
<evidence type="ECO:0000313" key="1">
    <source>
        <dbReference type="EMBL" id="PSF33481.1"/>
    </source>
</evidence>
<dbReference type="EMBL" id="PXOH01000030">
    <property type="protein sequence ID" value="PSF33481.1"/>
    <property type="molecule type" value="Genomic_DNA"/>
</dbReference>
<evidence type="ECO:0000313" key="2">
    <source>
        <dbReference type="Proteomes" id="UP000239001"/>
    </source>
</evidence>
<dbReference type="Proteomes" id="UP000239001">
    <property type="component" value="Unassembled WGS sequence"/>
</dbReference>
<evidence type="ECO:0008006" key="3">
    <source>
        <dbReference type="Google" id="ProtNLM"/>
    </source>
</evidence>
<reference evidence="1 2" key="2">
    <citation type="submission" date="2018-03" db="EMBL/GenBank/DDBJ databases">
        <authorList>
            <person name="Keele B.F."/>
        </authorList>
    </citation>
    <scope>NUCLEOTIDE SEQUENCE [LARGE SCALE GENOMIC DNA]</scope>
    <source>
        <strain evidence="1 2">CCALA 016</strain>
    </source>
</reference>
<organism evidence="1 2">
    <name type="scientific">Aphanothece hegewaldii CCALA 016</name>
    <dbReference type="NCBI Taxonomy" id="2107694"/>
    <lineage>
        <taxon>Bacteria</taxon>
        <taxon>Bacillati</taxon>
        <taxon>Cyanobacteriota</taxon>
        <taxon>Cyanophyceae</taxon>
        <taxon>Oscillatoriophycideae</taxon>
        <taxon>Chroococcales</taxon>
        <taxon>Aphanothecaceae</taxon>
        <taxon>Aphanothece</taxon>
    </lineage>
</organism>
<reference evidence="1 2" key="1">
    <citation type="submission" date="2018-03" db="EMBL/GenBank/DDBJ databases">
        <title>The ancient ancestry and fast evolution of plastids.</title>
        <authorList>
            <person name="Moore K.R."/>
            <person name="Magnabosco C."/>
            <person name="Momper L."/>
            <person name="Gold D.A."/>
            <person name="Bosak T."/>
            <person name="Fournier G.P."/>
        </authorList>
    </citation>
    <scope>NUCLEOTIDE SEQUENCE [LARGE SCALE GENOMIC DNA]</scope>
    <source>
        <strain evidence="1 2">CCALA 016</strain>
    </source>
</reference>